<dbReference type="EMBL" id="CADCVB010000176">
    <property type="protein sequence ID" value="CAA9443610.1"/>
    <property type="molecule type" value="Genomic_DNA"/>
</dbReference>
<accession>A0A6J4QKT5</accession>
<organism evidence="1">
    <name type="scientific">uncultured Rubrobacteraceae bacterium</name>
    <dbReference type="NCBI Taxonomy" id="349277"/>
    <lineage>
        <taxon>Bacteria</taxon>
        <taxon>Bacillati</taxon>
        <taxon>Actinomycetota</taxon>
        <taxon>Rubrobacteria</taxon>
        <taxon>Rubrobacterales</taxon>
        <taxon>Rubrobacteraceae</taxon>
        <taxon>environmental samples</taxon>
    </lineage>
</organism>
<evidence type="ECO:0000313" key="1">
    <source>
        <dbReference type="EMBL" id="CAA9443610.1"/>
    </source>
</evidence>
<sequence>MASTGRNLLGEHYDDEHLTYEEISGLGLNVVTEDGETVPTDELRGKIFRIADKDEASGYVVSPTESTGTATVLCYLQAS</sequence>
<dbReference type="AlphaFoldDB" id="A0A6J4QKT5"/>
<gene>
    <name evidence="1" type="ORF">AVDCRST_MAG78-2666</name>
</gene>
<name>A0A6J4QKT5_9ACTN</name>
<protein>
    <submittedName>
        <fullName evidence="1">Uncharacterized protein</fullName>
    </submittedName>
</protein>
<proteinExistence type="predicted"/>
<reference evidence="1" key="1">
    <citation type="submission" date="2020-02" db="EMBL/GenBank/DDBJ databases">
        <authorList>
            <person name="Meier V. D."/>
        </authorList>
    </citation>
    <scope>NUCLEOTIDE SEQUENCE</scope>
    <source>
        <strain evidence="1">AVDCRST_MAG78</strain>
    </source>
</reference>